<dbReference type="EMBL" id="LUTY01001443">
    <property type="protein sequence ID" value="OAD21711.1"/>
    <property type="molecule type" value="Genomic_DNA"/>
</dbReference>
<keyword evidence="2" id="KW-1185">Reference proteome</keyword>
<dbReference type="GO" id="GO:0016301">
    <property type="term" value="F:kinase activity"/>
    <property type="evidence" value="ECO:0007669"/>
    <property type="project" value="UniProtKB-KW"/>
</dbReference>
<keyword evidence="1" id="KW-0808">Transferase</keyword>
<protein>
    <submittedName>
        <fullName evidence="1">PAS/PAC sensor signal transduction histidine kinase</fullName>
    </submittedName>
</protein>
<reference evidence="1 2" key="1">
    <citation type="submission" date="2016-05" db="EMBL/GenBank/DDBJ databases">
        <title>Single-cell genome of chain-forming Candidatus Thiomargarita nelsonii and comparison to other large sulfur-oxidizing bacteria.</title>
        <authorList>
            <person name="Winkel M."/>
            <person name="Salman V."/>
            <person name="Woyke T."/>
            <person name="Schulz-Vogt H."/>
            <person name="Richter M."/>
            <person name="Flood B."/>
            <person name="Bailey J."/>
            <person name="Amann R."/>
            <person name="Mussmann M."/>
        </authorList>
    </citation>
    <scope>NUCLEOTIDE SEQUENCE [LARGE SCALE GENOMIC DNA]</scope>
    <source>
        <strain evidence="1 2">THI036</strain>
    </source>
</reference>
<proteinExistence type="predicted"/>
<evidence type="ECO:0000313" key="2">
    <source>
        <dbReference type="Proteomes" id="UP000076962"/>
    </source>
</evidence>
<organism evidence="1 2">
    <name type="scientific">Candidatus Thiomargarita nelsonii</name>
    <dbReference type="NCBI Taxonomy" id="1003181"/>
    <lineage>
        <taxon>Bacteria</taxon>
        <taxon>Pseudomonadati</taxon>
        <taxon>Pseudomonadota</taxon>
        <taxon>Gammaproteobacteria</taxon>
        <taxon>Thiotrichales</taxon>
        <taxon>Thiotrichaceae</taxon>
        <taxon>Thiomargarita</taxon>
    </lineage>
</organism>
<evidence type="ECO:0000313" key="1">
    <source>
        <dbReference type="EMBL" id="OAD21711.1"/>
    </source>
</evidence>
<dbReference type="Proteomes" id="UP000076962">
    <property type="component" value="Unassembled WGS sequence"/>
</dbReference>
<gene>
    <name evidence="1" type="ORF">THIOM_002515</name>
</gene>
<sequence length="270" mass="30429">MALNLRLLKFKENFNFKVIKLAVIMSFIMITAFSTYADELKSLENQTLQELATIIRQKDEALTRAVNYYVHLSAMSGYEKNLTFLEKALELATSKGDSKDKSIFKQVDIANQVLAKIEDKAVALAKEGKQKEAIQLMEGIEYQESKKKYSEALDSFYKKYGVDTGETESLTSLENKTLKELAVFIRQKDLELTQAVKDYIYVSPTANDDQVSPISDYEKNLEWLEKATELAVSKGDSADKAIFKQIEDENNILAAIEEKAIALAKAGSFI</sequence>
<dbReference type="AlphaFoldDB" id="A0A0A6NZ19"/>
<comment type="caution">
    <text evidence="1">The sequence shown here is derived from an EMBL/GenBank/DDBJ whole genome shotgun (WGS) entry which is preliminary data.</text>
</comment>
<name>A0A0A6NZ19_9GAMM</name>
<accession>A0A0A6NZ19</accession>
<keyword evidence="1" id="KW-0418">Kinase</keyword>